<gene>
    <name evidence="1" type="ORF">D7Z26_15200</name>
</gene>
<evidence type="ECO:0000313" key="1">
    <source>
        <dbReference type="EMBL" id="RKP53079.1"/>
    </source>
</evidence>
<dbReference type="AlphaFoldDB" id="A0A494XYD1"/>
<dbReference type="Pfam" id="PF13416">
    <property type="entry name" value="SBP_bac_8"/>
    <property type="match status" value="1"/>
</dbReference>
<accession>A0A494XYD1</accession>
<dbReference type="Proteomes" id="UP000282076">
    <property type="component" value="Unassembled WGS sequence"/>
</dbReference>
<reference evidence="1 2" key="1">
    <citation type="submission" date="2018-10" db="EMBL/GenBank/DDBJ databases">
        <title>Cohnella sp. M2MS4P-1, whole genome shotgun sequence.</title>
        <authorList>
            <person name="Tuo L."/>
        </authorList>
    </citation>
    <scope>NUCLEOTIDE SEQUENCE [LARGE SCALE GENOMIC DNA]</scope>
    <source>
        <strain evidence="1 2">M2MS4P-1</strain>
    </source>
</reference>
<dbReference type="PANTHER" id="PTHR43649">
    <property type="entry name" value="ARABINOSE-BINDING PROTEIN-RELATED"/>
    <property type="match status" value="1"/>
</dbReference>
<keyword evidence="2" id="KW-1185">Reference proteome</keyword>
<sequence length="983" mass="112226">MRKALKPRIVIRLLIAAIVLFGAIRWFSGSDPVIYASSVSASQLLSYKDEGDKLPYAKLMTDNKVDPSAEQALLPIAINANEFAAADPKAMLEKTNDADGPALNWNNAEGWVEWTFDVAAAGWYELQLDYKPLPGGNTAVIRGIQIDGKFPFAESEHLEFQRIWKDAKYPYDKNDIGMQIRPQQTELVGWTTKAVADFSISSTPLLYRLESGKHTLRLVGEREPVALRNLTFQPPKPTKSYAEYASSFPPETPEESWYATVEAENFQRKSSLAIQTDHWSEPYISPDPKGRITYNVLGGARWRLPGEWVEWKISVPNDGWYEIDLKNFQNYRNGFRAYRTIEIDGETPFSELYHFGLDYHKEFLITTIADADGKPYRFYLKKGDHAIRMTADSSELQPVNLALKETLEQLAAFDRHIRLITGNYSVKAFDANMDSTRTWDMAKFDPDVDKKMQGFIDNLRNIQDYINGLNKKDSDLSEAIKVSVGMLEKLKNDVNNIPNKIDDFATIQSKIGTWMSTLTQQPLLFDFIVVRTPGTKTGLKEPTPLSRIPYSLVDFGRSFYMDYDNRKSNEKEAITIWIQRGRDYADLLRELVDQEFTPKTGIQVNINLMPNPNQLVLGNAAGDVPDIALGIGEATPADFAMRNAVEDLSKYPGFDEVKNRFIPGASRSLDYNGGTYGLPEVENFQVLFYRTDIFERLKLKVPDTWDDVFNILPTLQENGMTMNYPKADFSTMFFENGAEVYSPEGLKANLASNEGLKAFQRWTDLYRKYNLPIDIPAFFQHFRDGDIPIGVADFSTYVQLQVAAPEITGHWAIAPLPGIKQPDGKVARWSPQSLSAAMIMKKSEKKDQAWEFLKWWTSGEAQAQYAKDIESFYGIEFRWNTANVDAMKSLSWPAEDLKAIREQARWAKNMPYVPGYYFLSREMEFAWNRTVFDGMPAEESLEKAQISLQREMNRRQKDFGIDPKDNLGIRQIQQPYEWEESKP</sequence>
<comment type="caution">
    <text evidence="1">The sequence shown here is derived from an EMBL/GenBank/DDBJ whole genome shotgun (WGS) entry which is preliminary data.</text>
</comment>
<dbReference type="Gene3D" id="3.40.190.10">
    <property type="entry name" value="Periplasmic binding protein-like II"/>
    <property type="match status" value="1"/>
</dbReference>
<name>A0A494XYD1_9BACL</name>
<dbReference type="Gene3D" id="2.60.120.260">
    <property type="entry name" value="Galactose-binding domain-like"/>
    <property type="match status" value="2"/>
</dbReference>
<evidence type="ECO:0000313" key="2">
    <source>
        <dbReference type="Proteomes" id="UP000282076"/>
    </source>
</evidence>
<dbReference type="RefSeq" id="WP_120977823.1">
    <property type="nucleotide sequence ID" value="NZ_RBZM01000006.1"/>
</dbReference>
<dbReference type="OrthoDB" id="383574at2"/>
<dbReference type="SUPFAM" id="SSF53850">
    <property type="entry name" value="Periplasmic binding protein-like II"/>
    <property type="match status" value="1"/>
</dbReference>
<proteinExistence type="predicted"/>
<dbReference type="EMBL" id="RBZM01000006">
    <property type="protein sequence ID" value="RKP53079.1"/>
    <property type="molecule type" value="Genomic_DNA"/>
</dbReference>
<organism evidence="1 2">
    <name type="scientific">Cohnella endophytica</name>
    <dbReference type="NCBI Taxonomy" id="2419778"/>
    <lineage>
        <taxon>Bacteria</taxon>
        <taxon>Bacillati</taxon>
        <taxon>Bacillota</taxon>
        <taxon>Bacilli</taxon>
        <taxon>Bacillales</taxon>
        <taxon>Paenibacillaceae</taxon>
        <taxon>Cohnella</taxon>
    </lineage>
</organism>
<protein>
    <submittedName>
        <fullName evidence="1">Extracellular solute-binding protein</fullName>
    </submittedName>
</protein>
<dbReference type="InterPro" id="IPR050490">
    <property type="entry name" value="Bact_solute-bd_prot1"/>
</dbReference>
<dbReference type="PANTHER" id="PTHR43649:SF27">
    <property type="entry name" value="EXTRACELLULAR SOLUTE-BINDING PROTEIN FAMILY 1"/>
    <property type="match status" value="1"/>
</dbReference>
<dbReference type="InterPro" id="IPR006059">
    <property type="entry name" value="SBP"/>
</dbReference>